<comment type="caution">
    <text evidence="3">The sequence shown here is derived from an EMBL/GenBank/DDBJ whole genome shotgun (WGS) entry which is preliminary data.</text>
</comment>
<feature type="repeat" description="PPR" evidence="2">
    <location>
        <begin position="213"/>
        <end position="247"/>
    </location>
</feature>
<sequence>MMEVMDLSLGGGLYTGGVGVGPLVQISLSLPSSLRVYVYARVSGGGGGATAAGVFIAKPELSASVLSACFWTGDLGVGREIHALLVINGWMEELVFLSTTLVDLYLGCHESLMAFWVFERMEVEGINPNRVTLVAILPLCIEGVQPNHVTLLAVISACTALRSICHGRGVHGFVLKSGLFSDLFIGNSLLDMYSKYGCLVDLYKIFKEMSMRDNFSWSTLIGAYGLHGRGKESLQLFLEMLERVVEPDAVAFLSVLSACNHAGHVEEGKHLFSKALKDDKIPLSMEHYACHDDLLGRAGDVKEAGEVVSRMPMKPSIRIWSSLISACTAHGRLEV</sequence>
<dbReference type="Pfam" id="PF01535">
    <property type="entry name" value="PPR"/>
    <property type="match status" value="3"/>
</dbReference>
<gene>
    <name evidence="3" type="ORF">Acr_29g0007840</name>
</gene>
<evidence type="ECO:0000313" key="3">
    <source>
        <dbReference type="EMBL" id="GFZ21622.1"/>
    </source>
</evidence>
<dbReference type="GO" id="GO:0003723">
    <property type="term" value="F:RNA binding"/>
    <property type="evidence" value="ECO:0007669"/>
    <property type="project" value="InterPro"/>
</dbReference>
<keyword evidence="4" id="KW-1185">Reference proteome</keyword>
<dbReference type="PANTHER" id="PTHR47926">
    <property type="entry name" value="PENTATRICOPEPTIDE REPEAT-CONTAINING PROTEIN"/>
    <property type="match status" value="1"/>
</dbReference>
<dbReference type="GO" id="GO:0009451">
    <property type="term" value="P:RNA modification"/>
    <property type="evidence" value="ECO:0007669"/>
    <property type="project" value="InterPro"/>
</dbReference>
<reference evidence="3 4" key="1">
    <citation type="submission" date="2019-07" db="EMBL/GenBank/DDBJ databases">
        <title>De Novo Assembly of kiwifruit Actinidia rufa.</title>
        <authorList>
            <person name="Sugita-Konishi S."/>
            <person name="Sato K."/>
            <person name="Mori E."/>
            <person name="Abe Y."/>
            <person name="Kisaki G."/>
            <person name="Hamano K."/>
            <person name="Suezawa K."/>
            <person name="Otani M."/>
            <person name="Fukuda T."/>
            <person name="Manabe T."/>
            <person name="Gomi K."/>
            <person name="Tabuchi M."/>
            <person name="Akimitsu K."/>
            <person name="Kataoka I."/>
        </authorList>
    </citation>
    <scope>NUCLEOTIDE SEQUENCE [LARGE SCALE GENOMIC DNA]</scope>
    <source>
        <strain evidence="4">cv. Fuchu</strain>
    </source>
</reference>
<dbReference type="GO" id="GO:0099402">
    <property type="term" value="P:plant organ development"/>
    <property type="evidence" value="ECO:0007669"/>
    <property type="project" value="UniProtKB-ARBA"/>
</dbReference>
<protein>
    <submittedName>
        <fullName evidence="3">PPR superfamily protein</fullName>
    </submittedName>
</protein>
<name>A0A7J0HEZ5_9ERIC</name>
<dbReference type="EMBL" id="BJWL01000029">
    <property type="protein sequence ID" value="GFZ21622.1"/>
    <property type="molecule type" value="Genomic_DNA"/>
</dbReference>
<dbReference type="AlphaFoldDB" id="A0A7J0HEZ5"/>
<accession>A0A7J0HEZ5</accession>
<keyword evidence="1" id="KW-0677">Repeat</keyword>
<dbReference type="PROSITE" id="PS51375">
    <property type="entry name" value="PPR"/>
    <property type="match status" value="1"/>
</dbReference>
<evidence type="ECO:0000313" key="4">
    <source>
        <dbReference type="Proteomes" id="UP000585474"/>
    </source>
</evidence>
<dbReference type="OrthoDB" id="1871818at2759"/>
<dbReference type="InterPro" id="IPR011990">
    <property type="entry name" value="TPR-like_helical_dom_sf"/>
</dbReference>
<evidence type="ECO:0000256" key="1">
    <source>
        <dbReference type="ARBA" id="ARBA00022737"/>
    </source>
</evidence>
<dbReference type="Gene3D" id="1.25.40.10">
    <property type="entry name" value="Tetratricopeptide repeat domain"/>
    <property type="match status" value="2"/>
</dbReference>
<dbReference type="InterPro" id="IPR046960">
    <property type="entry name" value="PPR_At4g14850-like_plant"/>
</dbReference>
<dbReference type="FunFam" id="1.25.40.10:FF:000158">
    <property type="entry name" value="pentatricopeptide repeat-containing protein At2g33680"/>
    <property type="match status" value="1"/>
</dbReference>
<evidence type="ECO:0000256" key="2">
    <source>
        <dbReference type="PROSITE-ProRule" id="PRU00708"/>
    </source>
</evidence>
<proteinExistence type="predicted"/>
<dbReference type="InterPro" id="IPR002885">
    <property type="entry name" value="PPR_rpt"/>
</dbReference>
<dbReference type="NCBIfam" id="TIGR00756">
    <property type="entry name" value="PPR"/>
    <property type="match status" value="1"/>
</dbReference>
<organism evidence="3 4">
    <name type="scientific">Actinidia rufa</name>
    <dbReference type="NCBI Taxonomy" id="165716"/>
    <lineage>
        <taxon>Eukaryota</taxon>
        <taxon>Viridiplantae</taxon>
        <taxon>Streptophyta</taxon>
        <taxon>Embryophyta</taxon>
        <taxon>Tracheophyta</taxon>
        <taxon>Spermatophyta</taxon>
        <taxon>Magnoliopsida</taxon>
        <taxon>eudicotyledons</taxon>
        <taxon>Gunneridae</taxon>
        <taxon>Pentapetalae</taxon>
        <taxon>asterids</taxon>
        <taxon>Ericales</taxon>
        <taxon>Actinidiaceae</taxon>
        <taxon>Actinidia</taxon>
    </lineage>
</organism>
<dbReference type="Proteomes" id="UP000585474">
    <property type="component" value="Unassembled WGS sequence"/>
</dbReference>
<dbReference type="Pfam" id="PF13812">
    <property type="entry name" value="PPR_3"/>
    <property type="match status" value="1"/>
</dbReference>